<accession>A0A1T4KAB3</accession>
<proteinExistence type="predicted"/>
<feature type="region of interest" description="Disordered" evidence="1">
    <location>
        <begin position="1"/>
        <end position="21"/>
    </location>
</feature>
<reference evidence="2 3" key="1">
    <citation type="submission" date="2017-02" db="EMBL/GenBank/DDBJ databases">
        <authorList>
            <person name="Peterson S.W."/>
        </authorList>
    </citation>
    <scope>NUCLEOTIDE SEQUENCE [LARGE SCALE GENOMIC DNA]</scope>
    <source>
        <strain evidence="2 3">DSM 45154</strain>
    </source>
</reference>
<dbReference type="EMBL" id="FUWS01000001">
    <property type="protein sequence ID" value="SJZ39297.1"/>
    <property type="molecule type" value="Genomic_DNA"/>
</dbReference>
<evidence type="ECO:0000313" key="3">
    <source>
        <dbReference type="Proteomes" id="UP000190637"/>
    </source>
</evidence>
<dbReference type="Proteomes" id="UP000190637">
    <property type="component" value="Unassembled WGS sequence"/>
</dbReference>
<dbReference type="AlphaFoldDB" id="A0A1T4KAB3"/>
<name>A0A1T4KAB3_9ACTN</name>
<organism evidence="2 3">
    <name type="scientific">Marinactinospora thermotolerans DSM 45154</name>
    <dbReference type="NCBI Taxonomy" id="1122192"/>
    <lineage>
        <taxon>Bacteria</taxon>
        <taxon>Bacillati</taxon>
        <taxon>Actinomycetota</taxon>
        <taxon>Actinomycetes</taxon>
        <taxon>Streptosporangiales</taxon>
        <taxon>Nocardiopsidaceae</taxon>
        <taxon>Marinactinospora</taxon>
    </lineage>
</organism>
<evidence type="ECO:0000256" key="1">
    <source>
        <dbReference type="SAM" id="MobiDB-lite"/>
    </source>
</evidence>
<dbReference type="RefSeq" id="WP_078759697.1">
    <property type="nucleotide sequence ID" value="NZ_FUWS01000001.1"/>
</dbReference>
<feature type="compositionally biased region" description="Basic and acidic residues" evidence="1">
    <location>
        <begin position="12"/>
        <end position="21"/>
    </location>
</feature>
<evidence type="ECO:0000313" key="2">
    <source>
        <dbReference type="EMBL" id="SJZ39297.1"/>
    </source>
</evidence>
<dbReference type="STRING" id="1122192.SAMN02745673_00264"/>
<dbReference type="OrthoDB" id="3436373at2"/>
<gene>
    <name evidence="2" type="ORF">SAMN02745673_00264</name>
</gene>
<evidence type="ECO:0008006" key="4">
    <source>
        <dbReference type="Google" id="ProtNLM"/>
    </source>
</evidence>
<sequence length="130" mass="14652">MRLGGRKVGPQARERHDEDRALAGRLPELLDAAAEAERALHDAQRRGADVGELHRLGRALDGALTEAMRAAYARRRTLMGPRALDDRIYRRRAMARPAVKEATALAERLLTLRERHRLHGIERLPRSPVS</sequence>
<keyword evidence="3" id="KW-1185">Reference proteome</keyword>
<protein>
    <recommendedName>
        <fullName evidence="4">CHAD domain-containing protein</fullName>
    </recommendedName>
</protein>